<protein>
    <submittedName>
        <fullName evidence="5">Ankyrin repeat family protein</fullName>
    </submittedName>
</protein>
<dbReference type="EMBL" id="LANT01000008">
    <property type="protein sequence ID" value="KJV63265.1"/>
    <property type="molecule type" value="Genomic_DNA"/>
</dbReference>
<dbReference type="PANTHER" id="PTHR24198">
    <property type="entry name" value="ANKYRIN REPEAT AND PROTEIN KINASE DOMAIN-CONTAINING PROTEIN"/>
    <property type="match status" value="1"/>
</dbReference>
<evidence type="ECO:0000313" key="5">
    <source>
        <dbReference type="EMBL" id="KJV63265.1"/>
    </source>
</evidence>
<feature type="repeat" description="ANK" evidence="3">
    <location>
        <begin position="712"/>
        <end position="744"/>
    </location>
</feature>
<dbReference type="SUPFAM" id="SSF48403">
    <property type="entry name" value="Ankyrin repeat"/>
    <property type="match status" value="2"/>
</dbReference>
<dbReference type="Pfam" id="PF00023">
    <property type="entry name" value="Ank"/>
    <property type="match status" value="1"/>
</dbReference>
<dbReference type="PROSITE" id="PS50088">
    <property type="entry name" value="ANK_REPEAT"/>
    <property type="match status" value="5"/>
</dbReference>
<evidence type="ECO:0000256" key="2">
    <source>
        <dbReference type="ARBA" id="ARBA00023043"/>
    </source>
</evidence>
<evidence type="ECO:0000313" key="6">
    <source>
        <dbReference type="Proteomes" id="UP000033754"/>
    </source>
</evidence>
<dbReference type="InterPro" id="IPR036770">
    <property type="entry name" value="Ankyrin_rpt-contain_sf"/>
</dbReference>
<dbReference type="PROSITE" id="PS50297">
    <property type="entry name" value="ANK_REP_REGION"/>
    <property type="match status" value="4"/>
</dbReference>
<sequence length="1259" mass="134097">MLTEEEKKKSAGALQAIITGDYESFQASVQGISSEGLNTPVDYEGRTLLHYAASSRNGNFYGILVERGCVTNIRDAYGFTPEQAREKAGYARTQWYGADVNDPGVSRQLMTQAVQQSAKGNMYAALAILDLVRNDDANIQVNEKGHSVLHLACIEGSNPSFTSSLMLKGCSLNIKDVDGNTPLHTAAFSVGKNALGNLDVLCDKALIADVNAKGPGGNTPLHIATERMDHQKVEHLLSRLSDISVANDAGETVCHIVAKQWPRRDVLPYIDKMQEAVSSNIEGNRECAEALIFPDKKGMSAVQYAIRRHIPEAEKIFEKAINIADKVYGLASSEVESLFTCPNPEDASTLVHFVSSNGTPNFDSLAKRVLEEAYHRYGEKPFTNLDVAGNAPIHAAAQKSTVGVFEQVVRYTPESVVNQLAPNGKAPIHMIVEDEPSHKSVSIKLQMLIGNVRNIPSINVPSPVTGETPAVAAYKGGNTEDVKTMLRCNSMDVDARSHDGRTIIHYAAKDGNLEILQQALGRKSSYSKFPVKDGVPTPGVYAIREASGGKVSLQALDMLMRYEPHPQHVAVEAVRTGAVGVLEHLITTEVISVNEEITTPEGKKTTLTAEALTSGKYGVVKALIKNSADVNASPEPAITLGIQGRCFQGSKAIKHLKRVVEAGAHINTPTGSMSPLAAAVQAANEASNLKEANKIVNFLLHRGADLSSTEHTGTPALHLATAAGNHRTAMLLLDKGAPATQRDARGRTALHIAAANGDGKLYRMIAKKCPDSCQPLCSDMGDTALHEALYSDNVTEKCFLKMLKESRKHLSNSSFFGDLLNTPQEANGDTLLHLAASRGFGKACKILLKAGASVSVVNVEGKTPVDVADPSLKTRPWFFGKSVVTMMAERVQVPEGGFPPYLPPESPTPSLGSISSFESVSALSSLGSGLDTAGAEESIYEEIKDTAKGTTEVESTYTTVGAEESIYEEIKDTAKGTTEVESTYTTVGAEESIYEEIKDTAKGTTEVESTYTTVGAEGPRTPEGEDLYATVGAAITSEAQASDAASSKGERPESIYADPFDIVKPRQERPESIYADPFAAERTSSGVTTFGPKEEPIYATVKKGPKKSDTSQKEGTASEKVCSTITVIKKKVKPQVPARTSSLPTKEGIGSDKDLSSGTSSSFAAELQAQRGKLRPVKGGAPDSTKDKTATSIFSSKEFKKELTKAAEGLQGAVEEAQKGDGGAAKAKQDLGMESGAPGSQPEAPQSEGPKSVKGGRGR</sequence>
<evidence type="ECO:0000256" key="3">
    <source>
        <dbReference type="PROSITE-ProRule" id="PRU00023"/>
    </source>
</evidence>
<dbReference type="PATRIC" id="fig|1359161.3.peg.1183"/>
<evidence type="ECO:0000256" key="4">
    <source>
        <dbReference type="SAM" id="MobiDB-lite"/>
    </source>
</evidence>
<feature type="repeat" description="ANK" evidence="3">
    <location>
        <begin position="216"/>
        <end position="248"/>
    </location>
</feature>
<name>A0A0F3N5B7_ANAPH</name>
<organism evidence="5 6">
    <name type="scientific">Anaplasma phagocytophilum str. NCH-1</name>
    <dbReference type="NCBI Taxonomy" id="1359161"/>
    <lineage>
        <taxon>Bacteria</taxon>
        <taxon>Pseudomonadati</taxon>
        <taxon>Pseudomonadota</taxon>
        <taxon>Alphaproteobacteria</taxon>
        <taxon>Rickettsiales</taxon>
        <taxon>Anaplasmataceae</taxon>
        <taxon>Anaplasma</taxon>
        <taxon>phagocytophilum group</taxon>
    </lineage>
</organism>
<dbReference type="AlphaFoldDB" id="A0A0F3N5B7"/>
<proteinExistence type="predicted"/>
<dbReference type="PANTHER" id="PTHR24198:SF165">
    <property type="entry name" value="ANKYRIN REPEAT-CONTAINING PROTEIN-RELATED"/>
    <property type="match status" value="1"/>
</dbReference>
<dbReference type="Pfam" id="PF12796">
    <property type="entry name" value="Ank_2"/>
    <property type="match status" value="3"/>
</dbReference>
<gene>
    <name evidence="5" type="ORF">EPHNCH_1057</name>
</gene>
<keyword evidence="1" id="KW-0677">Repeat</keyword>
<accession>A0A0F3N5B7</accession>
<dbReference type="Gene3D" id="1.25.40.20">
    <property type="entry name" value="Ankyrin repeat-containing domain"/>
    <property type="match status" value="4"/>
</dbReference>
<feature type="repeat" description="ANK" evidence="3">
    <location>
        <begin position="44"/>
        <end position="76"/>
    </location>
</feature>
<feature type="region of interest" description="Disordered" evidence="4">
    <location>
        <begin position="1211"/>
        <end position="1259"/>
    </location>
</feature>
<feature type="region of interest" description="Disordered" evidence="4">
    <location>
        <begin position="1074"/>
        <end position="1199"/>
    </location>
</feature>
<dbReference type="SMART" id="SM00248">
    <property type="entry name" value="ANK"/>
    <property type="match status" value="14"/>
</dbReference>
<reference evidence="5 6" key="1">
    <citation type="submission" date="2015-01" db="EMBL/GenBank/DDBJ databases">
        <title>Genome Sequencing of Rickettsiales.</title>
        <authorList>
            <person name="Daugherty S.C."/>
            <person name="Su Q."/>
            <person name="Abolude K."/>
            <person name="Beier-Sexton M."/>
            <person name="Carlyon J.A."/>
            <person name="Carter R."/>
            <person name="Day N.P."/>
            <person name="Dumler S.J."/>
            <person name="Dyachenko V."/>
            <person name="Godinez A."/>
            <person name="Kurtti T.J."/>
            <person name="Lichay M."/>
            <person name="Mullins K.E."/>
            <person name="Ott S."/>
            <person name="Pappas-Brown V."/>
            <person name="Paris D.H."/>
            <person name="Patel P."/>
            <person name="Richards A.L."/>
            <person name="Sadzewicz L."/>
            <person name="Sears K."/>
            <person name="Seidman D."/>
            <person name="Sengamalay N."/>
            <person name="Stenos J."/>
            <person name="Tallon L.J."/>
            <person name="Vincent G."/>
            <person name="Fraser C.M."/>
            <person name="Munderloh U."/>
            <person name="Dunning-Hotopp J.C."/>
        </authorList>
    </citation>
    <scope>NUCLEOTIDE SEQUENCE [LARGE SCALE GENOMIC DNA]</scope>
    <source>
        <strain evidence="5 6">NCH-1</strain>
    </source>
</reference>
<dbReference type="RefSeq" id="WP_045893634.1">
    <property type="nucleotide sequence ID" value="NZ_LANT01000008.1"/>
</dbReference>
<dbReference type="PRINTS" id="PR01415">
    <property type="entry name" value="ANKYRIN"/>
</dbReference>
<keyword evidence="2 3" id="KW-0040">ANK repeat</keyword>
<evidence type="ECO:0000256" key="1">
    <source>
        <dbReference type="ARBA" id="ARBA00022737"/>
    </source>
</evidence>
<dbReference type="InterPro" id="IPR002110">
    <property type="entry name" value="Ankyrin_rpt"/>
</dbReference>
<feature type="repeat" description="ANK" evidence="3">
    <location>
        <begin position="827"/>
        <end position="859"/>
    </location>
</feature>
<feature type="repeat" description="ANK" evidence="3">
    <location>
        <begin position="144"/>
        <end position="177"/>
    </location>
</feature>
<dbReference type="Proteomes" id="UP000033754">
    <property type="component" value="Unassembled WGS sequence"/>
</dbReference>
<comment type="caution">
    <text evidence="5">The sequence shown here is derived from an EMBL/GenBank/DDBJ whole genome shotgun (WGS) entry which is preliminary data.</text>
</comment>